<feature type="compositionally biased region" description="Basic and acidic residues" evidence="1">
    <location>
        <begin position="13"/>
        <end position="23"/>
    </location>
</feature>
<protein>
    <submittedName>
        <fullName evidence="2">Uncharacterized protein</fullName>
    </submittedName>
</protein>
<feature type="region of interest" description="Disordered" evidence="1">
    <location>
        <begin position="1"/>
        <end position="67"/>
    </location>
</feature>
<evidence type="ECO:0000313" key="2">
    <source>
        <dbReference type="EMBL" id="KAJ4964662.1"/>
    </source>
</evidence>
<name>A0A9Q0HI88_9MAGN</name>
<dbReference type="EMBL" id="JAMYWD010000007">
    <property type="protein sequence ID" value="KAJ4964662.1"/>
    <property type="molecule type" value="Genomic_DNA"/>
</dbReference>
<feature type="compositionally biased region" description="Acidic residues" evidence="1">
    <location>
        <begin position="1"/>
        <end position="12"/>
    </location>
</feature>
<sequence length="295" mass="32513">MDSSVEEGEIFDDVNRSRERRDNFSSAPGDGKPLETTWLSRRVKKKRSAGAKNPYLFPTRPRSSTRLHLPGRTQASACHCGSYTSSGLADLNKTSQPEPCHFKLKISKSSTCPGPDLCSPNVFECLDLSDPCPDLLESDVLEVAASPHKKRFKNHAPIQPSHLPDGDLTDPLFPSMKTGSSLPRPKHPPLSTSGSRGHVLDKNRTLSRWVPADSHDLFPSPIASVHLEPILDEASICSNFSRVNKEPLISQEKDVANLESEIQNHADGDGFLATRGRESVTPNFWTNQNGVMNRQ</sequence>
<dbReference type="AlphaFoldDB" id="A0A9Q0HI88"/>
<keyword evidence="3" id="KW-1185">Reference proteome</keyword>
<comment type="caution">
    <text evidence="2">The sequence shown here is derived from an EMBL/GenBank/DDBJ whole genome shotgun (WGS) entry which is preliminary data.</text>
</comment>
<feature type="region of interest" description="Disordered" evidence="1">
    <location>
        <begin position="152"/>
        <end position="198"/>
    </location>
</feature>
<reference evidence="2" key="1">
    <citation type="journal article" date="2023" name="Plant J.">
        <title>The genome of the king protea, Protea cynaroides.</title>
        <authorList>
            <person name="Chang J."/>
            <person name="Duong T.A."/>
            <person name="Schoeman C."/>
            <person name="Ma X."/>
            <person name="Roodt D."/>
            <person name="Barker N."/>
            <person name="Li Z."/>
            <person name="Van de Peer Y."/>
            <person name="Mizrachi E."/>
        </authorList>
    </citation>
    <scope>NUCLEOTIDE SEQUENCE</scope>
    <source>
        <tissue evidence="2">Young leaves</tissue>
    </source>
</reference>
<accession>A0A9Q0HI88</accession>
<evidence type="ECO:0000256" key="1">
    <source>
        <dbReference type="SAM" id="MobiDB-lite"/>
    </source>
</evidence>
<proteinExistence type="predicted"/>
<dbReference type="Proteomes" id="UP001141806">
    <property type="component" value="Unassembled WGS sequence"/>
</dbReference>
<gene>
    <name evidence="2" type="ORF">NE237_016511</name>
</gene>
<evidence type="ECO:0000313" key="3">
    <source>
        <dbReference type="Proteomes" id="UP001141806"/>
    </source>
</evidence>
<organism evidence="2 3">
    <name type="scientific">Protea cynaroides</name>
    <dbReference type="NCBI Taxonomy" id="273540"/>
    <lineage>
        <taxon>Eukaryota</taxon>
        <taxon>Viridiplantae</taxon>
        <taxon>Streptophyta</taxon>
        <taxon>Embryophyta</taxon>
        <taxon>Tracheophyta</taxon>
        <taxon>Spermatophyta</taxon>
        <taxon>Magnoliopsida</taxon>
        <taxon>Proteales</taxon>
        <taxon>Proteaceae</taxon>
        <taxon>Protea</taxon>
    </lineage>
</organism>